<gene>
    <name evidence="11" type="ORF">BKE30_04500</name>
</gene>
<comment type="caution">
    <text evidence="11">The sequence shown here is derived from an EMBL/GenBank/DDBJ whole genome shotgun (WGS) entry which is preliminary data.</text>
</comment>
<dbReference type="STRING" id="1907941.BKE30_04500"/>
<feature type="domain" description="ABC transmembrane type-2" evidence="10">
    <location>
        <begin position="41"/>
        <end position="262"/>
    </location>
</feature>
<evidence type="ECO:0000256" key="5">
    <source>
        <dbReference type="ARBA" id="ARBA00022519"/>
    </source>
</evidence>
<dbReference type="InterPro" id="IPR047817">
    <property type="entry name" value="ABC2_TM_bact-type"/>
</dbReference>
<feature type="transmembrane region" description="Helical" evidence="9">
    <location>
        <begin position="153"/>
        <end position="176"/>
    </location>
</feature>
<dbReference type="Pfam" id="PF01061">
    <property type="entry name" value="ABC2_membrane"/>
    <property type="match status" value="1"/>
</dbReference>
<dbReference type="PANTHER" id="PTHR30413">
    <property type="entry name" value="INNER MEMBRANE TRANSPORT PERMEASE"/>
    <property type="match status" value="1"/>
</dbReference>
<dbReference type="EMBL" id="MLCN01000008">
    <property type="protein sequence ID" value="ONG41684.1"/>
    <property type="molecule type" value="Genomic_DNA"/>
</dbReference>
<evidence type="ECO:0000313" key="11">
    <source>
        <dbReference type="EMBL" id="ONG41684.1"/>
    </source>
</evidence>
<dbReference type="InterPro" id="IPR000412">
    <property type="entry name" value="ABC_2_transport"/>
</dbReference>
<feature type="transmembrane region" description="Helical" evidence="9">
    <location>
        <begin position="117"/>
        <end position="141"/>
    </location>
</feature>
<dbReference type="GO" id="GO:0015920">
    <property type="term" value="P:lipopolysaccharide transport"/>
    <property type="evidence" value="ECO:0007669"/>
    <property type="project" value="TreeGrafter"/>
</dbReference>
<feature type="transmembrane region" description="Helical" evidence="9">
    <location>
        <begin position="71"/>
        <end position="89"/>
    </location>
</feature>
<evidence type="ECO:0000256" key="2">
    <source>
        <dbReference type="ARBA" id="ARBA00007783"/>
    </source>
</evidence>
<accession>A0A1S8CXC4</accession>
<evidence type="ECO:0000313" key="12">
    <source>
        <dbReference type="Proteomes" id="UP000192132"/>
    </source>
</evidence>
<keyword evidence="4 9" id="KW-1003">Cell membrane</keyword>
<evidence type="ECO:0000256" key="9">
    <source>
        <dbReference type="RuleBase" id="RU361157"/>
    </source>
</evidence>
<organism evidence="11 12">
    <name type="scientific">Alkanindiges hydrocarboniclasticus</name>
    <dbReference type="NCBI Taxonomy" id="1907941"/>
    <lineage>
        <taxon>Bacteria</taxon>
        <taxon>Pseudomonadati</taxon>
        <taxon>Pseudomonadota</taxon>
        <taxon>Gammaproteobacteria</taxon>
        <taxon>Moraxellales</taxon>
        <taxon>Moraxellaceae</taxon>
        <taxon>Alkanindiges</taxon>
    </lineage>
</organism>
<dbReference type="Proteomes" id="UP000192132">
    <property type="component" value="Unassembled WGS sequence"/>
</dbReference>
<keyword evidence="5" id="KW-0997">Cell inner membrane</keyword>
<feature type="transmembrane region" description="Helical" evidence="9">
    <location>
        <begin position="188"/>
        <end position="216"/>
    </location>
</feature>
<evidence type="ECO:0000256" key="4">
    <source>
        <dbReference type="ARBA" id="ARBA00022475"/>
    </source>
</evidence>
<dbReference type="PRINTS" id="PR00164">
    <property type="entry name" value="ABC2TRNSPORT"/>
</dbReference>
<name>A0A1S8CXC4_9GAMM</name>
<comment type="similarity">
    <text evidence="2 9">Belongs to the ABC-2 integral membrane protein family.</text>
</comment>
<protein>
    <recommendedName>
        <fullName evidence="9">Transport permease protein</fullName>
    </recommendedName>
</protein>
<reference evidence="11 12" key="1">
    <citation type="submission" date="2016-10" db="EMBL/GenBank/DDBJ databases">
        <title>Draft Genome sequence of Alkanindiges sp. strain H1.</title>
        <authorList>
            <person name="Subhash Y."/>
            <person name="Lee S."/>
        </authorList>
    </citation>
    <scope>NUCLEOTIDE SEQUENCE [LARGE SCALE GENOMIC DNA]</scope>
    <source>
        <strain evidence="11 12">H1</strain>
    </source>
</reference>
<keyword evidence="8 9" id="KW-0472">Membrane</keyword>
<dbReference type="RefSeq" id="WP_076877439.1">
    <property type="nucleotide sequence ID" value="NZ_MLCN01000008.1"/>
</dbReference>
<sequence>MTEIIDRPLPLKPRGGLAVQYAAIRALFLRELQTRFGHYRLGYLWAILEPGLLVGTKLVLFGSIMQRAIPSMSYSLFLICGVLPFLMVMRSATKSMGAVSSNKGLFIYRSVKPIDAVIARVLLEGILYFIVFFIFLFALVYAGDEISFSNIPALLGCWLILLIFSLGFSLIMAVLGDLSEELAKFVKSFFFILYFLSAVMYSVNTIPVQYHVYILWNPIVHGLEYMRHTINPDYSINFISLRYLIYSTIIVLFVGLLSYKSRERIMLKTK</sequence>
<dbReference type="GO" id="GO:0140359">
    <property type="term" value="F:ABC-type transporter activity"/>
    <property type="evidence" value="ECO:0007669"/>
    <property type="project" value="InterPro"/>
</dbReference>
<proteinExistence type="inferred from homology"/>
<keyword evidence="7 9" id="KW-1133">Transmembrane helix</keyword>
<dbReference type="OrthoDB" id="9814458at2"/>
<evidence type="ECO:0000259" key="10">
    <source>
        <dbReference type="PROSITE" id="PS51012"/>
    </source>
</evidence>
<feature type="transmembrane region" description="Helical" evidence="9">
    <location>
        <begin position="236"/>
        <end position="259"/>
    </location>
</feature>
<dbReference type="AlphaFoldDB" id="A0A1S8CXC4"/>
<comment type="subcellular location">
    <subcellularLocation>
        <location evidence="1 9">Cell inner membrane</location>
        <topology evidence="1 9">Multi-pass membrane protein</topology>
    </subcellularLocation>
</comment>
<keyword evidence="6 9" id="KW-0812">Transmembrane</keyword>
<evidence type="ECO:0000256" key="8">
    <source>
        <dbReference type="ARBA" id="ARBA00023136"/>
    </source>
</evidence>
<evidence type="ECO:0000256" key="3">
    <source>
        <dbReference type="ARBA" id="ARBA00022448"/>
    </source>
</evidence>
<evidence type="ECO:0000256" key="1">
    <source>
        <dbReference type="ARBA" id="ARBA00004429"/>
    </source>
</evidence>
<keyword evidence="3 9" id="KW-0813">Transport</keyword>
<keyword evidence="12" id="KW-1185">Reference proteome</keyword>
<evidence type="ECO:0000256" key="6">
    <source>
        <dbReference type="ARBA" id="ARBA00022692"/>
    </source>
</evidence>
<dbReference type="GO" id="GO:0043190">
    <property type="term" value="C:ATP-binding cassette (ABC) transporter complex"/>
    <property type="evidence" value="ECO:0007669"/>
    <property type="project" value="InterPro"/>
</dbReference>
<dbReference type="InterPro" id="IPR013525">
    <property type="entry name" value="ABC2_TM"/>
</dbReference>
<dbReference type="PANTHER" id="PTHR30413:SF8">
    <property type="entry name" value="TRANSPORT PERMEASE PROTEIN"/>
    <property type="match status" value="1"/>
</dbReference>
<evidence type="ECO:0000256" key="7">
    <source>
        <dbReference type="ARBA" id="ARBA00022989"/>
    </source>
</evidence>
<feature type="transmembrane region" description="Helical" evidence="9">
    <location>
        <begin position="43"/>
        <end position="65"/>
    </location>
</feature>
<dbReference type="PROSITE" id="PS51012">
    <property type="entry name" value="ABC_TM2"/>
    <property type="match status" value="1"/>
</dbReference>